<sequence>MEEQLMEEQLMEEQLMEKQLMEKQLRAEASQELQEAVRLLEQTHPPPELSWRDQASMRFYGQPCVGLEAGAEQPSLVPDAFRGGVVSIGLAWDAWRTWSSVLALGDGS</sequence>
<dbReference type="EMBL" id="SRLO01005189">
    <property type="protein sequence ID" value="TNN29799.1"/>
    <property type="molecule type" value="Genomic_DNA"/>
</dbReference>
<dbReference type="AlphaFoldDB" id="A0A4Z2ELY8"/>
<keyword evidence="2" id="KW-1185">Reference proteome</keyword>
<accession>A0A4Z2ELY8</accession>
<gene>
    <name evidence="1" type="ORF">EYF80_060053</name>
</gene>
<protein>
    <submittedName>
        <fullName evidence="1">Uncharacterized protein</fullName>
    </submittedName>
</protein>
<reference evidence="1 2" key="1">
    <citation type="submission" date="2019-03" db="EMBL/GenBank/DDBJ databases">
        <title>First draft genome of Liparis tanakae, snailfish: a comprehensive survey of snailfish specific genes.</title>
        <authorList>
            <person name="Kim W."/>
            <person name="Song I."/>
            <person name="Jeong J.-H."/>
            <person name="Kim D."/>
            <person name="Kim S."/>
            <person name="Ryu S."/>
            <person name="Song J.Y."/>
            <person name="Lee S.K."/>
        </authorList>
    </citation>
    <scope>NUCLEOTIDE SEQUENCE [LARGE SCALE GENOMIC DNA]</scope>
    <source>
        <tissue evidence="1">Muscle</tissue>
    </source>
</reference>
<organism evidence="1 2">
    <name type="scientific">Liparis tanakae</name>
    <name type="common">Tanaka's snailfish</name>
    <dbReference type="NCBI Taxonomy" id="230148"/>
    <lineage>
        <taxon>Eukaryota</taxon>
        <taxon>Metazoa</taxon>
        <taxon>Chordata</taxon>
        <taxon>Craniata</taxon>
        <taxon>Vertebrata</taxon>
        <taxon>Euteleostomi</taxon>
        <taxon>Actinopterygii</taxon>
        <taxon>Neopterygii</taxon>
        <taxon>Teleostei</taxon>
        <taxon>Neoteleostei</taxon>
        <taxon>Acanthomorphata</taxon>
        <taxon>Eupercaria</taxon>
        <taxon>Perciformes</taxon>
        <taxon>Cottioidei</taxon>
        <taxon>Cottales</taxon>
        <taxon>Liparidae</taxon>
        <taxon>Liparis</taxon>
    </lineage>
</organism>
<evidence type="ECO:0000313" key="2">
    <source>
        <dbReference type="Proteomes" id="UP000314294"/>
    </source>
</evidence>
<proteinExistence type="predicted"/>
<evidence type="ECO:0000313" key="1">
    <source>
        <dbReference type="EMBL" id="TNN29799.1"/>
    </source>
</evidence>
<name>A0A4Z2ELY8_9TELE</name>
<dbReference type="Proteomes" id="UP000314294">
    <property type="component" value="Unassembled WGS sequence"/>
</dbReference>
<comment type="caution">
    <text evidence="1">The sequence shown here is derived from an EMBL/GenBank/DDBJ whole genome shotgun (WGS) entry which is preliminary data.</text>
</comment>